<keyword evidence="3" id="KW-1185">Reference proteome</keyword>
<dbReference type="InParanoid" id="J0CYG6"/>
<gene>
    <name evidence="2" type="ORF">AURDEDRAFT_154635</name>
</gene>
<dbReference type="EMBL" id="JH687864">
    <property type="protein sequence ID" value="EJD36343.1"/>
    <property type="molecule type" value="Genomic_DNA"/>
</dbReference>
<evidence type="ECO:0008006" key="4">
    <source>
        <dbReference type="Google" id="ProtNLM"/>
    </source>
</evidence>
<reference evidence="3" key="1">
    <citation type="journal article" date="2012" name="Science">
        <title>The Paleozoic origin of enzymatic lignin decomposition reconstructed from 31 fungal genomes.</title>
        <authorList>
            <person name="Floudas D."/>
            <person name="Binder M."/>
            <person name="Riley R."/>
            <person name="Barry K."/>
            <person name="Blanchette R.A."/>
            <person name="Henrissat B."/>
            <person name="Martinez A.T."/>
            <person name="Otillar R."/>
            <person name="Spatafora J.W."/>
            <person name="Yadav J.S."/>
            <person name="Aerts A."/>
            <person name="Benoit I."/>
            <person name="Boyd A."/>
            <person name="Carlson A."/>
            <person name="Copeland A."/>
            <person name="Coutinho P.M."/>
            <person name="de Vries R.P."/>
            <person name="Ferreira P."/>
            <person name="Findley K."/>
            <person name="Foster B."/>
            <person name="Gaskell J."/>
            <person name="Glotzer D."/>
            <person name="Gorecki P."/>
            <person name="Heitman J."/>
            <person name="Hesse C."/>
            <person name="Hori C."/>
            <person name="Igarashi K."/>
            <person name="Jurgens J.A."/>
            <person name="Kallen N."/>
            <person name="Kersten P."/>
            <person name="Kohler A."/>
            <person name="Kuees U."/>
            <person name="Kumar T.K.A."/>
            <person name="Kuo A."/>
            <person name="LaButti K."/>
            <person name="Larrondo L.F."/>
            <person name="Lindquist E."/>
            <person name="Ling A."/>
            <person name="Lombard V."/>
            <person name="Lucas S."/>
            <person name="Lundell T."/>
            <person name="Martin R."/>
            <person name="McLaughlin D.J."/>
            <person name="Morgenstern I."/>
            <person name="Morin E."/>
            <person name="Murat C."/>
            <person name="Nagy L.G."/>
            <person name="Nolan M."/>
            <person name="Ohm R.A."/>
            <person name="Patyshakuliyeva A."/>
            <person name="Rokas A."/>
            <person name="Ruiz-Duenas F.J."/>
            <person name="Sabat G."/>
            <person name="Salamov A."/>
            <person name="Samejima M."/>
            <person name="Schmutz J."/>
            <person name="Slot J.C."/>
            <person name="St John F."/>
            <person name="Stenlid J."/>
            <person name="Sun H."/>
            <person name="Sun S."/>
            <person name="Syed K."/>
            <person name="Tsang A."/>
            <person name="Wiebenga A."/>
            <person name="Young D."/>
            <person name="Pisabarro A."/>
            <person name="Eastwood D.C."/>
            <person name="Martin F."/>
            <person name="Cullen D."/>
            <person name="Grigoriev I.V."/>
            <person name="Hibbett D.S."/>
        </authorList>
    </citation>
    <scope>NUCLEOTIDE SEQUENCE [LARGE SCALE GENOMIC DNA]</scope>
    <source>
        <strain evidence="3">TFB10046</strain>
    </source>
</reference>
<proteinExistence type="predicted"/>
<sequence length="165" mass="17812">MVFPRSFLAVVIASTTVLGALPPAGVPLWIVNRETGQFFDDKLMLSTPGNPMITFPFVNVQNQRWILHAKHGGNDTAGNFTFECVDPDVKVATSGELGVGLTAQECPSVFTIVDTGGDGLSTVYRITYGPYVVAGSPLRGGDVTLQKPIAKDRLQDWRVFVISDI</sequence>
<evidence type="ECO:0000313" key="2">
    <source>
        <dbReference type="EMBL" id="EJD36343.1"/>
    </source>
</evidence>
<dbReference type="Proteomes" id="UP000006514">
    <property type="component" value="Unassembled WGS sequence"/>
</dbReference>
<evidence type="ECO:0000313" key="3">
    <source>
        <dbReference type="Proteomes" id="UP000006514"/>
    </source>
</evidence>
<feature type="chain" id="PRO_5003732631" description="Ricin B lectin domain-containing protein" evidence="1">
    <location>
        <begin position="20"/>
        <end position="165"/>
    </location>
</feature>
<dbReference type="AlphaFoldDB" id="J0CYG6"/>
<name>J0CYG6_AURST</name>
<dbReference type="KEGG" id="adl:AURDEDRAFT_154635"/>
<accession>J0CYG6</accession>
<evidence type="ECO:0000256" key="1">
    <source>
        <dbReference type="SAM" id="SignalP"/>
    </source>
</evidence>
<protein>
    <recommendedName>
        <fullName evidence="4">Ricin B lectin domain-containing protein</fullName>
    </recommendedName>
</protein>
<keyword evidence="1" id="KW-0732">Signal</keyword>
<organism evidence="2 3">
    <name type="scientific">Auricularia subglabra (strain TFB-10046 / SS5)</name>
    <name type="common">White-rot fungus</name>
    <name type="synonym">Auricularia delicata (strain TFB10046)</name>
    <dbReference type="NCBI Taxonomy" id="717982"/>
    <lineage>
        <taxon>Eukaryota</taxon>
        <taxon>Fungi</taxon>
        <taxon>Dikarya</taxon>
        <taxon>Basidiomycota</taxon>
        <taxon>Agaricomycotina</taxon>
        <taxon>Agaricomycetes</taxon>
        <taxon>Auriculariales</taxon>
        <taxon>Auriculariaceae</taxon>
        <taxon>Auricularia</taxon>
    </lineage>
</organism>
<feature type="signal peptide" evidence="1">
    <location>
        <begin position="1"/>
        <end position="19"/>
    </location>
</feature>